<name>A0A7W6DF90_9HYPH</name>
<sequence length="218" mass="23807">MRHHLAVCGFASRSLKCHQSIGYVWTMLFRRRKPATWRDRVRDLFWPRKGLSRPFRYLGKRILRLSASPHSVATGVAVGMFSALTPFLGLHVILAVAVSYVLSGNVIAAALATTFANPLTLPFIWAGTFRAGELVLGAASEHGGSPIDLAHLLDHLTFSDLWAPVIKPMLVGSLVLGVPLAAAAYLVTRFGVRAFRKRRLQRVLGRGLESGSPPATCK</sequence>
<evidence type="ECO:0000313" key="3">
    <source>
        <dbReference type="EMBL" id="MBB3978703.1"/>
    </source>
</evidence>
<dbReference type="Pfam" id="PF09835">
    <property type="entry name" value="DUF2062"/>
    <property type="match status" value="1"/>
</dbReference>
<dbReference type="PANTHER" id="PTHR40547">
    <property type="entry name" value="SLL0298 PROTEIN"/>
    <property type="match status" value="1"/>
</dbReference>
<evidence type="ECO:0000259" key="2">
    <source>
        <dbReference type="Pfam" id="PF09835"/>
    </source>
</evidence>
<proteinExistence type="predicted"/>
<reference evidence="3 4" key="1">
    <citation type="submission" date="2020-08" db="EMBL/GenBank/DDBJ databases">
        <title>Genomic Encyclopedia of Type Strains, Phase IV (KMG-IV): sequencing the most valuable type-strain genomes for metagenomic binning, comparative biology and taxonomic classification.</title>
        <authorList>
            <person name="Goeker M."/>
        </authorList>
    </citation>
    <scope>NUCLEOTIDE SEQUENCE [LARGE SCALE GENOMIC DNA]</scope>
    <source>
        <strain evidence="3 4">DSM 100211</strain>
    </source>
</reference>
<protein>
    <recommendedName>
        <fullName evidence="2">DUF2062 domain-containing protein</fullName>
    </recommendedName>
</protein>
<comment type="caution">
    <text evidence="3">The sequence shown here is derived from an EMBL/GenBank/DDBJ whole genome shotgun (WGS) entry which is preliminary data.</text>
</comment>
<keyword evidence="1" id="KW-0472">Membrane</keyword>
<organism evidence="3 4">
    <name type="scientific">Mycoplana azooxidifex</name>
    <dbReference type="NCBI Taxonomy" id="1636188"/>
    <lineage>
        <taxon>Bacteria</taxon>
        <taxon>Pseudomonadati</taxon>
        <taxon>Pseudomonadota</taxon>
        <taxon>Alphaproteobacteria</taxon>
        <taxon>Hyphomicrobiales</taxon>
        <taxon>Rhizobiaceae</taxon>
        <taxon>Mycoplana</taxon>
    </lineage>
</organism>
<dbReference type="EMBL" id="JACIEE010000008">
    <property type="protein sequence ID" value="MBB3978703.1"/>
    <property type="molecule type" value="Genomic_DNA"/>
</dbReference>
<dbReference type="PANTHER" id="PTHR40547:SF1">
    <property type="entry name" value="SLL0298 PROTEIN"/>
    <property type="match status" value="1"/>
</dbReference>
<evidence type="ECO:0000256" key="1">
    <source>
        <dbReference type="SAM" id="Phobius"/>
    </source>
</evidence>
<evidence type="ECO:0000313" key="4">
    <source>
        <dbReference type="Proteomes" id="UP000574761"/>
    </source>
</evidence>
<accession>A0A7W6DF90</accession>
<keyword evidence="1" id="KW-1133">Transmembrane helix</keyword>
<keyword evidence="4" id="KW-1185">Reference proteome</keyword>
<keyword evidence="1" id="KW-0812">Transmembrane</keyword>
<feature type="domain" description="DUF2062" evidence="2">
    <location>
        <begin position="53"/>
        <end position="200"/>
    </location>
</feature>
<dbReference type="InterPro" id="IPR018639">
    <property type="entry name" value="DUF2062"/>
</dbReference>
<dbReference type="AlphaFoldDB" id="A0A7W6DF90"/>
<feature type="transmembrane region" description="Helical" evidence="1">
    <location>
        <begin position="169"/>
        <end position="192"/>
    </location>
</feature>
<dbReference type="Proteomes" id="UP000574761">
    <property type="component" value="Unassembled WGS sequence"/>
</dbReference>
<gene>
    <name evidence="3" type="ORF">GGQ64_003938</name>
</gene>